<evidence type="ECO:0000256" key="1">
    <source>
        <dbReference type="ARBA" id="ARBA00004162"/>
    </source>
</evidence>
<feature type="transmembrane region" description="Helical" evidence="13">
    <location>
        <begin position="115"/>
        <end position="139"/>
    </location>
</feature>
<evidence type="ECO:0000256" key="7">
    <source>
        <dbReference type="ARBA" id="ARBA00023136"/>
    </source>
</evidence>
<dbReference type="EMBL" id="FOFU01000004">
    <property type="protein sequence ID" value="SEQ43094.1"/>
    <property type="molecule type" value="Genomic_DNA"/>
</dbReference>
<dbReference type="GO" id="GO:0005886">
    <property type="term" value="C:plasma membrane"/>
    <property type="evidence" value="ECO:0007669"/>
    <property type="project" value="UniProtKB-SubCell"/>
</dbReference>
<protein>
    <recommendedName>
        <fullName evidence="11">Glycosyl-4,4'-diaponeurosporenoate acyltransferase</fullName>
    </recommendedName>
</protein>
<keyword evidence="7 13" id="KW-0472">Membrane</keyword>
<evidence type="ECO:0000256" key="9">
    <source>
        <dbReference type="ARBA" id="ARBA00023588"/>
    </source>
</evidence>
<feature type="transmembrane region" description="Helical" evidence="13">
    <location>
        <begin position="38"/>
        <end position="56"/>
    </location>
</feature>
<keyword evidence="2" id="KW-1003">Cell membrane</keyword>
<name>A0A1H9FZ20_9SPIR</name>
<evidence type="ECO:0000256" key="4">
    <source>
        <dbReference type="ARBA" id="ARBA00022692"/>
    </source>
</evidence>
<keyword evidence="4 13" id="KW-0812">Transmembrane</keyword>
<evidence type="ECO:0000313" key="15">
    <source>
        <dbReference type="Proteomes" id="UP000182360"/>
    </source>
</evidence>
<evidence type="ECO:0000256" key="2">
    <source>
        <dbReference type="ARBA" id="ARBA00022475"/>
    </source>
</evidence>
<dbReference type="GO" id="GO:0016746">
    <property type="term" value="F:acyltransferase activity"/>
    <property type="evidence" value="ECO:0007669"/>
    <property type="project" value="UniProtKB-KW"/>
</dbReference>
<dbReference type="RefSeq" id="WP_074643237.1">
    <property type="nucleotide sequence ID" value="NZ_FOFU01000004.1"/>
</dbReference>
<sequence>MPENPVKKVETIIISSLILIVIVCGIFCFALGYRRFYFLFVTFLMVLYHILMRASVPRVLSIVHRGPFNPDNLWFRTKSFEKAIYKFFQVKKWKDSLITYEPESFSLRTSSPERILQSMCIAETIHFSLICGSLIYILFGFIFGKLWIFVLTGTISIIFECRFIMAQRYNRPRVKELIRKRSIRK</sequence>
<dbReference type="InterPro" id="IPR044021">
    <property type="entry name" value="CrtO"/>
</dbReference>
<comment type="pathway">
    <text evidence="9">Carotenoid biosynthesis; staphyloxanthin biosynthesis; staphyloxanthin from farnesyl diphosphate: step 5/5.</text>
</comment>
<feature type="transmembrane region" description="Helical" evidence="13">
    <location>
        <begin position="12"/>
        <end position="32"/>
    </location>
</feature>
<organism evidence="14 15">
    <name type="scientific">Treponema bryantii</name>
    <dbReference type="NCBI Taxonomy" id="163"/>
    <lineage>
        <taxon>Bacteria</taxon>
        <taxon>Pseudomonadati</taxon>
        <taxon>Spirochaetota</taxon>
        <taxon>Spirochaetia</taxon>
        <taxon>Spirochaetales</taxon>
        <taxon>Treponemataceae</taxon>
        <taxon>Treponema</taxon>
    </lineage>
</organism>
<comment type="function">
    <text evidence="12">Catalyzes the acylation of glycosyl-4,4'-diaponeurosporenoate, i.e. the esterification of glucose at the C6'' position with the carboxyl group of the C(15) fatty acid 12-methyltetradecanoic acid, to yield staphyloxanthin. This is the last step in the biosynthesis of this orange pigment, present in most staphylococci strains.</text>
</comment>
<evidence type="ECO:0000256" key="8">
    <source>
        <dbReference type="ARBA" id="ARBA00023315"/>
    </source>
</evidence>
<accession>A0A1H9FZ20</accession>
<keyword evidence="8" id="KW-0012">Acyltransferase</keyword>
<dbReference type="UniPathway" id="UPA00029">
    <property type="reaction ID" value="UER00560"/>
</dbReference>
<evidence type="ECO:0000256" key="6">
    <source>
        <dbReference type="ARBA" id="ARBA00022989"/>
    </source>
</evidence>
<proteinExistence type="inferred from homology"/>
<gene>
    <name evidence="14" type="ORF">SAMN04487977_104218</name>
</gene>
<evidence type="ECO:0000256" key="12">
    <source>
        <dbReference type="ARBA" id="ARBA00025324"/>
    </source>
</evidence>
<keyword evidence="6 13" id="KW-1133">Transmembrane helix</keyword>
<evidence type="ECO:0000256" key="3">
    <source>
        <dbReference type="ARBA" id="ARBA00022679"/>
    </source>
</evidence>
<evidence type="ECO:0000313" key="14">
    <source>
        <dbReference type="EMBL" id="SEQ43094.1"/>
    </source>
</evidence>
<evidence type="ECO:0000256" key="5">
    <source>
        <dbReference type="ARBA" id="ARBA00022729"/>
    </source>
</evidence>
<comment type="subcellular location">
    <subcellularLocation>
        <location evidence="1">Cell membrane</location>
        <topology evidence="1">Single-pass membrane protein</topology>
    </subcellularLocation>
</comment>
<dbReference type="Pfam" id="PF18927">
    <property type="entry name" value="CrtO"/>
    <property type="match status" value="1"/>
</dbReference>
<evidence type="ECO:0000256" key="13">
    <source>
        <dbReference type="SAM" id="Phobius"/>
    </source>
</evidence>
<evidence type="ECO:0000256" key="11">
    <source>
        <dbReference type="ARBA" id="ARBA00023667"/>
    </source>
</evidence>
<evidence type="ECO:0000256" key="10">
    <source>
        <dbReference type="ARBA" id="ARBA00023603"/>
    </source>
</evidence>
<keyword evidence="15" id="KW-1185">Reference proteome</keyword>
<dbReference type="AlphaFoldDB" id="A0A1H9FZ20"/>
<keyword evidence="3" id="KW-0808">Transferase</keyword>
<feature type="transmembrane region" description="Helical" evidence="13">
    <location>
        <begin position="145"/>
        <end position="165"/>
    </location>
</feature>
<dbReference type="Proteomes" id="UP000182360">
    <property type="component" value="Unassembled WGS sequence"/>
</dbReference>
<dbReference type="OrthoDB" id="3783432at2"/>
<reference evidence="14 15" key="1">
    <citation type="submission" date="2016-10" db="EMBL/GenBank/DDBJ databases">
        <authorList>
            <person name="de Groot N.N."/>
        </authorList>
    </citation>
    <scope>NUCLEOTIDE SEQUENCE [LARGE SCALE GENOMIC DNA]</scope>
    <source>
        <strain evidence="14 15">B25</strain>
    </source>
</reference>
<keyword evidence="5" id="KW-0732">Signal</keyword>
<comment type="similarity">
    <text evidence="10">Belongs to the acyltransferase CrtO family.</text>
</comment>